<dbReference type="Proteomes" id="UP000092565">
    <property type="component" value="Chromosome"/>
</dbReference>
<accession>A0A1B0ZLZ5</accession>
<dbReference type="AlphaFoldDB" id="A0A1B0ZLZ5"/>
<name>A0A1B0ZLZ5_9RHOB</name>
<proteinExistence type="predicted"/>
<keyword evidence="2" id="KW-1185">Reference proteome</keyword>
<organism evidence="1 2">
    <name type="scientific">Phaeobacter gallaeciensis</name>
    <dbReference type="NCBI Taxonomy" id="60890"/>
    <lineage>
        <taxon>Bacteria</taxon>
        <taxon>Pseudomonadati</taxon>
        <taxon>Pseudomonadota</taxon>
        <taxon>Alphaproteobacteria</taxon>
        <taxon>Rhodobacterales</taxon>
        <taxon>Roseobacteraceae</taxon>
        <taxon>Phaeobacter</taxon>
    </lineage>
</organism>
<reference evidence="1 2" key="1">
    <citation type="submission" date="2016-04" db="EMBL/GenBank/DDBJ databases">
        <authorList>
            <person name="Evans L.H."/>
            <person name="Alamgir A."/>
            <person name="Owens N."/>
            <person name="Weber N.D."/>
            <person name="Virtaneva K."/>
            <person name="Barbian K."/>
            <person name="Babar A."/>
            <person name="Rosenke K."/>
        </authorList>
    </citation>
    <scope>NUCLEOTIDE SEQUENCE [LARGE SCALE GENOMIC DNA]</scope>
    <source>
        <strain evidence="1 2">JL2886</strain>
    </source>
</reference>
<dbReference type="PROSITE" id="PS51257">
    <property type="entry name" value="PROKAR_LIPOPROTEIN"/>
    <property type="match status" value="1"/>
</dbReference>
<dbReference type="EMBL" id="CP015124">
    <property type="protein sequence ID" value="ANP35171.1"/>
    <property type="molecule type" value="Genomic_DNA"/>
</dbReference>
<sequence>MKWGATQVAPFFVSAGSGQGCALGLNLPETLTKPEKGSRIWRR</sequence>
<protein>
    <submittedName>
        <fullName evidence="1">Uncharacterized protein</fullName>
    </submittedName>
</protein>
<evidence type="ECO:0000313" key="2">
    <source>
        <dbReference type="Proteomes" id="UP000092565"/>
    </source>
</evidence>
<evidence type="ECO:0000313" key="1">
    <source>
        <dbReference type="EMBL" id="ANP35171.1"/>
    </source>
</evidence>
<gene>
    <name evidence="1" type="ORF">JL2886_00238</name>
</gene>